<protein>
    <submittedName>
        <fullName evidence="2">Uncharacterized protein</fullName>
    </submittedName>
</protein>
<dbReference type="AlphaFoldDB" id="A0A917RAL2"/>
<accession>A0A917RAL2</accession>
<reference evidence="2" key="1">
    <citation type="journal article" date="2014" name="Int. J. Syst. Evol. Microbiol.">
        <title>Complete genome sequence of Corynebacterium casei LMG S-19264T (=DSM 44701T), isolated from a smear-ripened cheese.</title>
        <authorList>
            <consortium name="US DOE Joint Genome Institute (JGI-PGF)"/>
            <person name="Walter F."/>
            <person name="Albersmeier A."/>
            <person name="Kalinowski J."/>
            <person name="Ruckert C."/>
        </authorList>
    </citation>
    <scope>NUCLEOTIDE SEQUENCE</scope>
    <source>
        <strain evidence="2">JCM 13064</strain>
    </source>
</reference>
<organism evidence="2 3">
    <name type="scientific">Sphaerisporangium melleum</name>
    <dbReference type="NCBI Taxonomy" id="321316"/>
    <lineage>
        <taxon>Bacteria</taxon>
        <taxon>Bacillati</taxon>
        <taxon>Actinomycetota</taxon>
        <taxon>Actinomycetes</taxon>
        <taxon>Streptosporangiales</taxon>
        <taxon>Streptosporangiaceae</taxon>
        <taxon>Sphaerisporangium</taxon>
    </lineage>
</organism>
<dbReference type="EMBL" id="BMNT01000024">
    <property type="protein sequence ID" value="GGK97463.1"/>
    <property type="molecule type" value="Genomic_DNA"/>
</dbReference>
<gene>
    <name evidence="2" type="ORF">GCM10007964_44670</name>
</gene>
<evidence type="ECO:0000256" key="1">
    <source>
        <dbReference type="SAM" id="MobiDB-lite"/>
    </source>
</evidence>
<dbReference type="Proteomes" id="UP000645217">
    <property type="component" value="Unassembled WGS sequence"/>
</dbReference>
<proteinExistence type="predicted"/>
<keyword evidence="3" id="KW-1185">Reference proteome</keyword>
<reference evidence="2" key="2">
    <citation type="submission" date="2020-09" db="EMBL/GenBank/DDBJ databases">
        <authorList>
            <person name="Sun Q."/>
            <person name="Ohkuma M."/>
        </authorList>
    </citation>
    <scope>NUCLEOTIDE SEQUENCE</scope>
    <source>
        <strain evidence="2">JCM 13064</strain>
    </source>
</reference>
<comment type="caution">
    <text evidence="2">The sequence shown here is derived from an EMBL/GenBank/DDBJ whole genome shotgun (WGS) entry which is preliminary data.</text>
</comment>
<name>A0A917RAL2_9ACTN</name>
<feature type="region of interest" description="Disordered" evidence="1">
    <location>
        <begin position="1"/>
        <end position="65"/>
    </location>
</feature>
<evidence type="ECO:0000313" key="2">
    <source>
        <dbReference type="EMBL" id="GGK97463.1"/>
    </source>
</evidence>
<sequence length="104" mass="11693">MLTLTNLSGVRGNAIREGNRFRNDRRRSRVSPPGDIASDPNPHFARPGADDRVVPRRKNRRRVREHAEHRLLYDLPARTIPGSDAACADLQCREATPERATASL</sequence>
<feature type="compositionally biased region" description="Basic residues" evidence="1">
    <location>
        <begin position="55"/>
        <end position="64"/>
    </location>
</feature>
<evidence type="ECO:0000313" key="3">
    <source>
        <dbReference type="Proteomes" id="UP000645217"/>
    </source>
</evidence>